<evidence type="ECO:0000313" key="2">
    <source>
        <dbReference type="EMBL" id="GFY88034.1"/>
    </source>
</evidence>
<accession>A0A7J0ENH7</accession>
<keyword evidence="1" id="KW-0175">Coiled coil</keyword>
<dbReference type="OrthoDB" id="8062037at2759"/>
<dbReference type="Proteomes" id="UP000585474">
    <property type="component" value="Unassembled WGS sequence"/>
</dbReference>
<dbReference type="AlphaFoldDB" id="A0A7J0ENH7"/>
<dbReference type="PANTHER" id="PTHR47344">
    <property type="entry name" value="RING ZINC FINGER PROTEIN-RELATED"/>
    <property type="match status" value="1"/>
</dbReference>
<proteinExistence type="predicted"/>
<reference evidence="2 3" key="1">
    <citation type="submission" date="2019-07" db="EMBL/GenBank/DDBJ databases">
        <title>De Novo Assembly of kiwifruit Actinidia rufa.</title>
        <authorList>
            <person name="Sugita-Konishi S."/>
            <person name="Sato K."/>
            <person name="Mori E."/>
            <person name="Abe Y."/>
            <person name="Kisaki G."/>
            <person name="Hamano K."/>
            <person name="Suezawa K."/>
            <person name="Otani M."/>
            <person name="Fukuda T."/>
            <person name="Manabe T."/>
            <person name="Gomi K."/>
            <person name="Tabuchi M."/>
            <person name="Akimitsu K."/>
            <person name="Kataoka I."/>
        </authorList>
    </citation>
    <scope>NUCLEOTIDE SEQUENCE [LARGE SCALE GENOMIC DNA]</scope>
    <source>
        <strain evidence="3">cv. Fuchu</strain>
    </source>
</reference>
<dbReference type="PANTHER" id="PTHR47344:SF1">
    <property type="entry name" value="RING ZINC FINGER PROTEIN-RELATED"/>
    <property type="match status" value="1"/>
</dbReference>
<organism evidence="2 3">
    <name type="scientific">Actinidia rufa</name>
    <dbReference type="NCBI Taxonomy" id="165716"/>
    <lineage>
        <taxon>Eukaryota</taxon>
        <taxon>Viridiplantae</taxon>
        <taxon>Streptophyta</taxon>
        <taxon>Embryophyta</taxon>
        <taxon>Tracheophyta</taxon>
        <taxon>Spermatophyta</taxon>
        <taxon>Magnoliopsida</taxon>
        <taxon>eudicotyledons</taxon>
        <taxon>Gunneridae</taxon>
        <taxon>Pentapetalae</taxon>
        <taxon>asterids</taxon>
        <taxon>Ericales</taxon>
        <taxon>Actinidiaceae</taxon>
        <taxon>Actinidia</taxon>
    </lineage>
</organism>
<dbReference type="EMBL" id="BJWL01000005">
    <property type="protein sequence ID" value="GFY88034.1"/>
    <property type="molecule type" value="Genomic_DNA"/>
</dbReference>
<evidence type="ECO:0000313" key="3">
    <source>
        <dbReference type="Proteomes" id="UP000585474"/>
    </source>
</evidence>
<keyword evidence="3" id="KW-1185">Reference proteome</keyword>
<protein>
    <submittedName>
        <fullName evidence="2">Uncharacterized protein</fullName>
    </submittedName>
</protein>
<gene>
    <name evidence="2" type="ORF">Acr_05g0016730</name>
</gene>
<name>A0A7J0ENH7_9ERIC</name>
<evidence type="ECO:0000256" key="1">
    <source>
        <dbReference type="SAM" id="Coils"/>
    </source>
</evidence>
<feature type="coiled-coil region" evidence="1">
    <location>
        <begin position="56"/>
        <end position="83"/>
    </location>
</feature>
<sequence>MVAYFSLSVNTRLITRCRKHRSLTRHKQCWSKEQADKEATLKTEVIQKKGFIQKLLDNKAKELDEKTLECKRLNEMNKALAKELAEVTLPSDLNLVKEKILKLDSLGNEANNKGNRDHLADLLDLRNK</sequence>
<comment type="caution">
    <text evidence="2">The sequence shown here is derived from an EMBL/GenBank/DDBJ whole genome shotgun (WGS) entry which is preliminary data.</text>
</comment>